<dbReference type="InterPro" id="IPR011990">
    <property type="entry name" value="TPR-like_helical_dom_sf"/>
</dbReference>
<dbReference type="PATRIC" id="fig|345309.4.peg.2876"/>
<evidence type="ECO:0000313" key="3">
    <source>
        <dbReference type="Proteomes" id="UP000033651"/>
    </source>
</evidence>
<accession>A0A0F3L0H5</accession>
<keyword evidence="3" id="KW-1185">Reference proteome</keyword>
<dbReference type="Gene3D" id="1.25.40.10">
    <property type="entry name" value="Tetratricopeptide repeat domain"/>
    <property type="match status" value="1"/>
</dbReference>
<dbReference type="EMBL" id="JZRB01000004">
    <property type="protein sequence ID" value="KJV36697.1"/>
    <property type="molecule type" value="Genomic_DNA"/>
</dbReference>
<organism evidence="2 3">
    <name type="scientific">Luteibacter yeojuensis</name>
    <dbReference type="NCBI Taxonomy" id="345309"/>
    <lineage>
        <taxon>Bacteria</taxon>
        <taxon>Pseudomonadati</taxon>
        <taxon>Pseudomonadota</taxon>
        <taxon>Gammaproteobacteria</taxon>
        <taxon>Lysobacterales</taxon>
        <taxon>Rhodanobacteraceae</taxon>
        <taxon>Luteibacter</taxon>
    </lineage>
</organism>
<evidence type="ECO:0000256" key="1">
    <source>
        <dbReference type="SAM" id="SignalP"/>
    </source>
</evidence>
<dbReference type="AlphaFoldDB" id="A0A0F3L0H5"/>
<gene>
    <name evidence="2" type="ORF">VI08_02685</name>
</gene>
<reference evidence="2 3" key="1">
    <citation type="submission" date="2015-03" db="EMBL/GenBank/DDBJ databases">
        <title>Draft genome sequence of Luteibacter yeojuensis strain SU11.</title>
        <authorList>
            <person name="Sulaiman J."/>
            <person name="Priya K."/>
            <person name="Chan K.-G."/>
        </authorList>
    </citation>
    <scope>NUCLEOTIDE SEQUENCE [LARGE SCALE GENOMIC DNA]</scope>
    <source>
        <strain evidence="2 3">SU11</strain>
    </source>
</reference>
<comment type="caution">
    <text evidence="2">The sequence shown here is derived from an EMBL/GenBank/DDBJ whole genome shotgun (WGS) entry which is preliminary data.</text>
</comment>
<sequence length="298" mass="32106">MKRRLATLACLAFATHAITAAAADCTATAPPTGELIGTGLLDPNTPEPERQRLAQLLTCTALAGNANSMDVAGSLYRWGPRHPAHLFPEDHDKARDLFTAAASQGRRGAMIKLAELELADGHAREAMVWYQIENAYYIRSNGTPGAGDAQKGSGYYTMLLKRITDALGPFDEQALIRDVNGRMAALDKQMAANPPRPSSGPGLGKARMPARARLGVTTKAEKDDGAFAQYFVEVGPDGSITRRWLIDAYPDPASGMRLARALDQTHFDPLPAGGKDMRYALLPVSLRSIHNGVQMQQP</sequence>
<dbReference type="Proteomes" id="UP000033651">
    <property type="component" value="Unassembled WGS sequence"/>
</dbReference>
<evidence type="ECO:0008006" key="4">
    <source>
        <dbReference type="Google" id="ProtNLM"/>
    </source>
</evidence>
<feature type="signal peptide" evidence="1">
    <location>
        <begin position="1"/>
        <end position="22"/>
    </location>
</feature>
<keyword evidence="1" id="KW-0732">Signal</keyword>
<proteinExistence type="predicted"/>
<dbReference type="RefSeq" id="WP_045828002.1">
    <property type="nucleotide sequence ID" value="NZ_JZRB01000004.1"/>
</dbReference>
<protein>
    <recommendedName>
        <fullName evidence="4">TonB C-terminal domain-containing protein</fullName>
    </recommendedName>
</protein>
<name>A0A0F3L0H5_9GAMM</name>
<dbReference type="OrthoDB" id="5938647at2"/>
<feature type="chain" id="PRO_5002463458" description="TonB C-terminal domain-containing protein" evidence="1">
    <location>
        <begin position="23"/>
        <end position="298"/>
    </location>
</feature>
<evidence type="ECO:0000313" key="2">
    <source>
        <dbReference type="EMBL" id="KJV36697.1"/>
    </source>
</evidence>